<proteinExistence type="predicted"/>
<keyword evidence="1" id="KW-0472">Membrane</keyword>
<protein>
    <submittedName>
        <fullName evidence="2">Putative membrane protein</fullName>
    </submittedName>
</protein>
<evidence type="ECO:0000313" key="2">
    <source>
        <dbReference type="EMBL" id="MBP1921979.1"/>
    </source>
</evidence>
<evidence type="ECO:0000256" key="1">
    <source>
        <dbReference type="SAM" id="Phobius"/>
    </source>
</evidence>
<keyword evidence="3" id="KW-1185">Reference proteome</keyword>
<feature type="transmembrane region" description="Helical" evidence="1">
    <location>
        <begin position="18"/>
        <end position="40"/>
    </location>
</feature>
<dbReference type="AlphaFoldDB" id="A0A8T4GE20"/>
<reference evidence="2" key="1">
    <citation type="submission" date="2021-03" db="EMBL/GenBank/DDBJ databases">
        <title>Genomic Encyclopedia of Type Strains, Phase IV (KMG-IV): sequencing the most valuable type-strain genomes for metagenomic binning, comparative biology and taxonomic classification.</title>
        <authorList>
            <person name="Goeker M."/>
        </authorList>
    </citation>
    <scope>NUCLEOTIDE SEQUENCE</scope>
    <source>
        <strain evidence="2">DSM 23564</strain>
    </source>
</reference>
<feature type="transmembrane region" description="Helical" evidence="1">
    <location>
        <begin position="46"/>
        <end position="67"/>
    </location>
</feature>
<name>A0A8T4GE20_9EURY</name>
<dbReference type="OrthoDB" id="206257at2157"/>
<organism evidence="2 3">
    <name type="scientific">Halorubrum alkaliphilum</name>
    <dbReference type="NCBI Taxonomy" id="261290"/>
    <lineage>
        <taxon>Archaea</taxon>
        <taxon>Methanobacteriati</taxon>
        <taxon>Methanobacteriota</taxon>
        <taxon>Stenosarchaea group</taxon>
        <taxon>Halobacteria</taxon>
        <taxon>Halobacteriales</taxon>
        <taxon>Haloferacaceae</taxon>
        <taxon>Halorubrum</taxon>
    </lineage>
</organism>
<comment type="caution">
    <text evidence="2">The sequence shown here is derived from an EMBL/GenBank/DDBJ whole genome shotgun (WGS) entry which is preliminary data.</text>
</comment>
<keyword evidence="1" id="KW-0812">Transmembrane</keyword>
<evidence type="ECO:0000313" key="3">
    <source>
        <dbReference type="Proteomes" id="UP000823588"/>
    </source>
</evidence>
<keyword evidence="1" id="KW-1133">Transmembrane helix</keyword>
<sequence length="145" mass="14755">MPSEETNATADDEPSERFLTLIGVGAGLVQFVAFTAVGVLALENVVYSGIIGLFAGVGSFLFIPWFVGLSAVQEAADGDVSLSAATERVSRSTQRGLIGFGLEAGAIVMIAVAFALDGADFLVGVPAALAVALAIYFVGSVVIGR</sequence>
<feature type="transmembrane region" description="Helical" evidence="1">
    <location>
        <begin position="122"/>
        <end position="143"/>
    </location>
</feature>
<dbReference type="Proteomes" id="UP000823588">
    <property type="component" value="Unassembled WGS sequence"/>
</dbReference>
<dbReference type="EMBL" id="JAGGKQ010000005">
    <property type="protein sequence ID" value="MBP1921979.1"/>
    <property type="molecule type" value="Genomic_DNA"/>
</dbReference>
<gene>
    <name evidence="2" type="ORF">J2751_000984</name>
</gene>
<accession>A0A8T4GE20</accession>
<dbReference type="RefSeq" id="WP_209483713.1">
    <property type="nucleotide sequence ID" value="NZ_JAGGKQ010000005.1"/>
</dbReference>
<feature type="transmembrane region" description="Helical" evidence="1">
    <location>
        <begin position="97"/>
        <end position="116"/>
    </location>
</feature>